<accession>A0ABU6A831</accession>
<dbReference type="RefSeq" id="WP_324265099.1">
    <property type="nucleotide sequence ID" value="NZ_JAWLNX010000005.1"/>
</dbReference>
<comment type="caution">
    <text evidence="1">The sequence shown here is derived from an EMBL/GenBank/DDBJ whole genome shotgun (WGS) entry which is preliminary data.</text>
</comment>
<organism evidence="1 2">
    <name type="scientific">Saccharopolyspora mangrovi</name>
    <dbReference type="NCBI Taxonomy" id="3082379"/>
    <lineage>
        <taxon>Bacteria</taxon>
        <taxon>Bacillati</taxon>
        <taxon>Actinomycetota</taxon>
        <taxon>Actinomycetes</taxon>
        <taxon>Pseudonocardiales</taxon>
        <taxon>Pseudonocardiaceae</taxon>
        <taxon>Saccharopolyspora</taxon>
    </lineage>
</organism>
<dbReference type="Proteomes" id="UP001327093">
    <property type="component" value="Unassembled WGS sequence"/>
</dbReference>
<name>A0ABU6A831_9PSEU</name>
<sequence length="107" mass="11560">MAQGSGDGIKVSLDAMRSDAELWRRQAQAMSGPKRELGALHLDGAALSYFSMEAGLGETLETLRTAVGDLLEQGQKYFEKIADDLDAAAKQYQADDEAGVHELSKDK</sequence>
<evidence type="ECO:0008006" key="3">
    <source>
        <dbReference type="Google" id="ProtNLM"/>
    </source>
</evidence>
<proteinExistence type="predicted"/>
<gene>
    <name evidence="1" type="ORF">R4I43_09000</name>
</gene>
<dbReference type="EMBL" id="JAWLNX010000005">
    <property type="protein sequence ID" value="MEB3367544.1"/>
    <property type="molecule type" value="Genomic_DNA"/>
</dbReference>
<protein>
    <recommendedName>
        <fullName evidence="3">ESX-1 secretion-associated protein</fullName>
    </recommendedName>
</protein>
<evidence type="ECO:0000313" key="2">
    <source>
        <dbReference type="Proteomes" id="UP001327093"/>
    </source>
</evidence>
<keyword evidence="2" id="KW-1185">Reference proteome</keyword>
<evidence type="ECO:0000313" key="1">
    <source>
        <dbReference type="EMBL" id="MEB3367544.1"/>
    </source>
</evidence>
<reference evidence="1 2" key="1">
    <citation type="submission" date="2023-10" db="EMBL/GenBank/DDBJ databases">
        <title>Saccharopolyspora sp. nov., isolated from mangrove soil.</title>
        <authorList>
            <person name="Lu Y."/>
            <person name="Liu W."/>
        </authorList>
    </citation>
    <scope>NUCLEOTIDE SEQUENCE [LARGE SCALE GENOMIC DNA]</scope>
    <source>
        <strain evidence="1 2">S2-29</strain>
    </source>
</reference>